<evidence type="ECO:0000313" key="3">
    <source>
        <dbReference type="Proteomes" id="UP000005951"/>
    </source>
</evidence>
<feature type="compositionally biased region" description="Polar residues" evidence="1">
    <location>
        <begin position="78"/>
        <end position="89"/>
    </location>
</feature>
<organism evidence="2 3">
    <name type="scientific">Rhodococcus opacus M213</name>
    <dbReference type="NCBI Taxonomy" id="1129896"/>
    <lineage>
        <taxon>Bacteria</taxon>
        <taxon>Bacillati</taxon>
        <taxon>Actinomycetota</taxon>
        <taxon>Actinomycetes</taxon>
        <taxon>Mycobacteriales</taxon>
        <taxon>Nocardiaceae</taxon>
        <taxon>Rhodococcus</taxon>
    </lineage>
</organism>
<evidence type="ECO:0000256" key="1">
    <source>
        <dbReference type="SAM" id="MobiDB-lite"/>
    </source>
</evidence>
<accession>K8XU88</accession>
<dbReference type="EMBL" id="AJYC02000049">
    <property type="protein sequence ID" value="EKT81732.1"/>
    <property type="molecule type" value="Genomic_DNA"/>
</dbReference>
<sequence length="138" mass="14987">MIAVTESAGEHDQPDIVDSLSDVLMHLNDSVNVLSARHHMSYLDTDRTGDADHTIQLDKSGTEGVASCTITVPDGSRRPSSSEVPVNTSSEHDKRPSAYLQVGGRFVVSDARAPQAPPRNAMFTDTPAARTAFRRVWQ</sequence>
<comment type="caution">
    <text evidence="2">The sequence shown here is derived from an EMBL/GenBank/DDBJ whole genome shotgun (WGS) entry which is preliminary data.</text>
</comment>
<name>K8XU88_RHOOP</name>
<gene>
    <name evidence="2" type="ORF">WSS_A15724</name>
</gene>
<proteinExistence type="predicted"/>
<dbReference type="AlphaFoldDB" id="K8XU88"/>
<evidence type="ECO:0000313" key="2">
    <source>
        <dbReference type="EMBL" id="EKT81732.1"/>
    </source>
</evidence>
<dbReference type="RefSeq" id="WP_005257274.1">
    <property type="nucleotide sequence ID" value="NZ_AJYC02000049.1"/>
</dbReference>
<feature type="region of interest" description="Disordered" evidence="1">
    <location>
        <begin position="66"/>
        <end position="97"/>
    </location>
</feature>
<reference evidence="2 3" key="1">
    <citation type="journal article" date="2013" name="Genome Announc.">
        <title>Draft Genome Sequence of Rhodococcus opacus Strain M213 Shows a Diverse Catabolic Potential.</title>
        <authorList>
            <person name="Pathak A."/>
            <person name="Green S.J."/>
            <person name="Ogram A."/>
            <person name="Chauhan A."/>
        </authorList>
    </citation>
    <scope>NUCLEOTIDE SEQUENCE [LARGE SCALE GENOMIC DNA]</scope>
    <source>
        <strain evidence="2 3">M213</strain>
    </source>
</reference>
<dbReference type="Proteomes" id="UP000005951">
    <property type="component" value="Unassembled WGS sequence"/>
</dbReference>
<protein>
    <submittedName>
        <fullName evidence="2">Uncharacterized protein</fullName>
    </submittedName>
</protein>